<name>A0A5C4X2V1_9MICO</name>
<dbReference type="InterPro" id="IPR010359">
    <property type="entry name" value="IrrE_HExxH"/>
</dbReference>
<feature type="domain" description="IrrE N-terminal-like" evidence="1">
    <location>
        <begin position="8"/>
        <end position="116"/>
    </location>
</feature>
<evidence type="ECO:0000313" key="3">
    <source>
        <dbReference type="Proteomes" id="UP000314223"/>
    </source>
</evidence>
<dbReference type="EMBL" id="VDMQ01000003">
    <property type="protein sequence ID" value="TNM55888.1"/>
    <property type="molecule type" value="Genomic_DNA"/>
</dbReference>
<dbReference type="RefSeq" id="WP_139468027.1">
    <property type="nucleotide sequence ID" value="NZ_VDMQ01000003.1"/>
</dbReference>
<accession>A0A5C4X2V1</accession>
<protein>
    <submittedName>
        <fullName evidence="2">ImmA/IrrE family metallo-endopeptidase</fullName>
    </submittedName>
</protein>
<gene>
    <name evidence="2" type="ORF">FHQ09_06515</name>
</gene>
<proteinExistence type="predicted"/>
<sequence>MNQLFALAESQGITVQEAELRTFRGFYVPAYRTVVLSSLLNEVQKRSTFAHELGHAYYGDSTAPSDQVAEFQERRANEWAAELLIDPYEYERAETLYGPHPGGLAQALGVTRELVEAFRMTFARCA</sequence>
<dbReference type="Pfam" id="PF06114">
    <property type="entry name" value="Peptidase_M78"/>
    <property type="match status" value="1"/>
</dbReference>
<evidence type="ECO:0000313" key="2">
    <source>
        <dbReference type="EMBL" id="TNM55888.1"/>
    </source>
</evidence>
<evidence type="ECO:0000259" key="1">
    <source>
        <dbReference type="Pfam" id="PF06114"/>
    </source>
</evidence>
<reference evidence="2 3" key="1">
    <citation type="submission" date="2019-06" db="EMBL/GenBank/DDBJ databases">
        <authorList>
            <person name="Mardanova A.M."/>
            <person name="Pudova D.S."/>
            <person name="Shagimardanova E.I."/>
            <person name="Gogoleva N.E."/>
            <person name="Lutfullin M.T."/>
            <person name="Hadieva G.F."/>
            <person name="Sharipova M.R."/>
        </authorList>
    </citation>
    <scope>NUCLEOTIDE SEQUENCE [LARGE SCALE GENOMIC DNA]</scope>
    <source>
        <strain evidence="2 3">MG-1</strain>
    </source>
</reference>
<dbReference type="AlphaFoldDB" id="A0A5C4X2V1"/>
<dbReference type="Proteomes" id="UP000314223">
    <property type="component" value="Unassembled WGS sequence"/>
</dbReference>
<dbReference type="Gene3D" id="1.10.10.2910">
    <property type="match status" value="1"/>
</dbReference>
<organism evidence="2 3">
    <name type="scientific">Brevibacterium sediminis</name>
    <dbReference type="NCBI Taxonomy" id="1857024"/>
    <lineage>
        <taxon>Bacteria</taxon>
        <taxon>Bacillati</taxon>
        <taxon>Actinomycetota</taxon>
        <taxon>Actinomycetes</taxon>
        <taxon>Micrococcales</taxon>
        <taxon>Brevibacteriaceae</taxon>
        <taxon>Brevibacterium</taxon>
    </lineage>
</organism>
<comment type="caution">
    <text evidence="2">The sequence shown here is derived from an EMBL/GenBank/DDBJ whole genome shotgun (WGS) entry which is preliminary data.</text>
</comment>